<dbReference type="SUPFAM" id="SSF50891">
    <property type="entry name" value="Cyclophilin-like"/>
    <property type="match status" value="1"/>
</dbReference>
<name>A0A7X1DCV6_9LIST</name>
<dbReference type="InterPro" id="IPR029000">
    <property type="entry name" value="Cyclophilin-like_dom_sf"/>
</dbReference>
<dbReference type="PROSITE" id="PS00170">
    <property type="entry name" value="CSA_PPIASE_1"/>
    <property type="match status" value="1"/>
</dbReference>
<dbReference type="PRINTS" id="PR00153">
    <property type="entry name" value="CSAPPISMRASE"/>
</dbReference>
<dbReference type="RefSeq" id="WP_185605224.1">
    <property type="nucleotide sequence ID" value="NZ_JAARZC010000005.1"/>
</dbReference>
<dbReference type="PANTHER" id="PTHR45625:SF4">
    <property type="entry name" value="PEPTIDYLPROLYL ISOMERASE DOMAIN AND WD REPEAT-CONTAINING PROTEIN 1"/>
    <property type="match status" value="1"/>
</dbReference>
<evidence type="ECO:0000259" key="7">
    <source>
        <dbReference type="PROSITE" id="PS50072"/>
    </source>
</evidence>
<dbReference type="PANTHER" id="PTHR45625">
    <property type="entry name" value="PEPTIDYL-PROLYL CIS-TRANS ISOMERASE-RELATED"/>
    <property type="match status" value="1"/>
</dbReference>
<proteinExistence type="inferred from homology"/>
<evidence type="ECO:0000256" key="4">
    <source>
        <dbReference type="ARBA" id="ARBA00023110"/>
    </source>
</evidence>
<dbReference type="Proteomes" id="UP000559864">
    <property type="component" value="Unassembled WGS sequence"/>
</dbReference>
<accession>A0A7X1DCV6</accession>
<dbReference type="EC" id="5.2.1.8" evidence="6"/>
<dbReference type="Gene3D" id="2.40.100.10">
    <property type="entry name" value="Cyclophilin-like"/>
    <property type="match status" value="1"/>
</dbReference>
<dbReference type="AlphaFoldDB" id="A0A7X1DCV6"/>
<reference evidence="8 9" key="1">
    <citation type="submission" date="2020-03" db="EMBL/GenBank/DDBJ databases">
        <title>Soil Listeria distribution.</title>
        <authorList>
            <person name="Liao J."/>
            <person name="Wiedmann M."/>
        </authorList>
    </citation>
    <scope>NUCLEOTIDE SEQUENCE [LARGE SCALE GENOMIC DNA]</scope>
    <source>
        <strain evidence="8 9">FSL L7-0123</strain>
    </source>
</reference>
<keyword evidence="5 6" id="KW-0413">Isomerase</keyword>
<comment type="catalytic activity">
    <reaction evidence="1 6">
        <text>[protein]-peptidylproline (omega=180) = [protein]-peptidylproline (omega=0)</text>
        <dbReference type="Rhea" id="RHEA:16237"/>
        <dbReference type="Rhea" id="RHEA-COMP:10747"/>
        <dbReference type="Rhea" id="RHEA-COMP:10748"/>
        <dbReference type="ChEBI" id="CHEBI:83833"/>
        <dbReference type="ChEBI" id="CHEBI:83834"/>
        <dbReference type="EC" id="5.2.1.8"/>
    </reaction>
</comment>
<dbReference type="InterPro" id="IPR002130">
    <property type="entry name" value="Cyclophilin-type_PPIase_dom"/>
</dbReference>
<comment type="function">
    <text evidence="2 6">PPIases accelerate the folding of proteins. It catalyzes the cis-trans isomerization of proline imidic peptide bonds in oligopeptides.</text>
</comment>
<evidence type="ECO:0000313" key="9">
    <source>
        <dbReference type="Proteomes" id="UP000559864"/>
    </source>
</evidence>
<gene>
    <name evidence="8" type="ORF">HCB49_13455</name>
</gene>
<dbReference type="Pfam" id="PF00160">
    <property type="entry name" value="Pro_isomerase"/>
    <property type="match status" value="1"/>
</dbReference>
<dbReference type="InterPro" id="IPR020892">
    <property type="entry name" value="Cyclophilin-type_PPIase_CS"/>
</dbReference>
<dbReference type="GO" id="GO:0006457">
    <property type="term" value="P:protein folding"/>
    <property type="evidence" value="ECO:0007669"/>
    <property type="project" value="InterPro"/>
</dbReference>
<evidence type="ECO:0000256" key="2">
    <source>
        <dbReference type="ARBA" id="ARBA00002388"/>
    </source>
</evidence>
<evidence type="ECO:0000256" key="1">
    <source>
        <dbReference type="ARBA" id="ARBA00000971"/>
    </source>
</evidence>
<evidence type="ECO:0000256" key="5">
    <source>
        <dbReference type="ARBA" id="ARBA00023235"/>
    </source>
</evidence>
<comment type="caution">
    <text evidence="8">The sequence shown here is derived from an EMBL/GenBank/DDBJ whole genome shotgun (WGS) entry which is preliminary data.</text>
</comment>
<dbReference type="GO" id="GO:0003755">
    <property type="term" value="F:peptidyl-prolyl cis-trans isomerase activity"/>
    <property type="evidence" value="ECO:0007669"/>
    <property type="project" value="UniProtKB-UniRule"/>
</dbReference>
<dbReference type="PROSITE" id="PS50072">
    <property type="entry name" value="CSA_PPIASE_2"/>
    <property type="match status" value="1"/>
</dbReference>
<dbReference type="InterPro" id="IPR024936">
    <property type="entry name" value="Cyclophilin-type_PPIase"/>
</dbReference>
<feature type="domain" description="PPIase cyclophilin-type" evidence="7">
    <location>
        <begin position="24"/>
        <end position="193"/>
    </location>
</feature>
<dbReference type="InterPro" id="IPR044666">
    <property type="entry name" value="Cyclophilin_A-like"/>
</dbReference>
<keyword evidence="4 6" id="KW-0697">Rotamase</keyword>
<sequence length="194" mass="21450">MTYPQLSKEVAPNEIEAEMITNRGTIRIKLFPEIAPKTVENFVTHSKNGYYDGLIFHRVIPEFMIQGGDPDGRGTGGESIWGESFEDEFSTEAFNLRGALSMANAGPNTNGSQFFIVQKPDMPTDMLGQMEQAGFPVEVIEAYKQGGTPWLDGRHTVFGHVIEGMDVVDEIANLPTGMQDKPVNDVVIEKINIK</sequence>
<evidence type="ECO:0000256" key="3">
    <source>
        <dbReference type="ARBA" id="ARBA00007365"/>
    </source>
</evidence>
<evidence type="ECO:0000256" key="6">
    <source>
        <dbReference type="RuleBase" id="RU363019"/>
    </source>
</evidence>
<protein>
    <recommendedName>
        <fullName evidence="6">Peptidyl-prolyl cis-trans isomerase</fullName>
        <shortName evidence="6">PPIase</shortName>
        <ecNumber evidence="6">5.2.1.8</ecNumber>
    </recommendedName>
</protein>
<organism evidence="8 9">
    <name type="scientific">Listeria cossartiae subsp. cayugensis</name>
    <dbReference type="NCBI Taxonomy" id="2713505"/>
    <lineage>
        <taxon>Bacteria</taxon>
        <taxon>Bacillati</taxon>
        <taxon>Bacillota</taxon>
        <taxon>Bacilli</taxon>
        <taxon>Bacillales</taxon>
        <taxon>Listeriaceae</taxon>
        <taxon>Listeria</taxon>
        <taxon>Listeria cossartiae</taxon>
    </lineage>
</organism>
<dbReference type="EMBL" id="JAARZC010000005">
    <property type="protein sequence ID" value="MBC2250997.1"/>
    <property type="molecule type" value="Genomic_DNA"/>
</dbReference>
<evidence type="ECO:0000313" key="8">
    <source>
        <dbReference type="EMBL" id="MBC2250997.1"/>
    </source>
</evidence>
<dbReference type="PIRSF" id="PIRSF001467">
    <property type="entry name" value="Peptidylpro_ismrse"/>
    <property type="match status" value="1"/>
</dbReference>
<comment type="similarity">
    <text evidence="3 6">Belongs to the cyclophilin-type PPIase family.</text>
</comment>